<evidence type="ECO:0000256" key="1">
    <source>
        <dbReference type="ARBA" id="ARBA00004123"/>
    </source>
</evidence>
<dbReference type="InterPro" id="IPR001841">
    <property type="entry name" value="Znf_RING"/>
</dbReference>
<feature type="coiled-coil region" evidence="5">
    <location>
        <begin position="470"/>
        <end position="532"/>
    </location>
</feature>
<keyword evidence="2 5" id="KW-0175">Coiled coil</keyword>
<dbReference type="EMBL" id="BSYR01000056">
    <property type="protein sequence ID" value="GMJ10522.1"/>
    <property type="molecule type" value="Genomic_DNA"/>
</dbReference>
<comment type="caution">
    <text evidence="7">The sequence shown here is derived from an EMBL/GenBank/DDBJ whole genome shotgun (WGS) entry which is preliminary data.</text>
</comment>
<keyword evidence="4" id="KW-0863">Zinc-finger</keyword>
<dbReference type="InterPro" id="IPR013083">
    <property type="entry name" value="Znf_RING/FYVE/PHD"/>
</dbReference>
<dbReference type="AlphaFoldDB" id="A0A9W7J909"/>
<dbReference type="GO" id="GO:0008270">
    <property type="term" value="F:zinc ion binding"/>
    <property type="evidence" value="ECO:0007669"/>
    <property type="project" value="UniProtKB-KW"/>
</dbReference>
<dbReference type="Pfam" id="PF13639">
    <property type="entry name" value="zf-RING_2"/>
    <property type="match status" value="1"/>
</dbReference>
<evidence type="ECO:0000256" key="5">
    <source>
        <dbReference type="SAM" id="Coils"/>
    </source>
</evidence>
<dbReference type="SMART" id="SM00184">
    <property type="entry name" value="RING"/>
    <property type="match status" value="1"/>
</dbReference>
<evidence type="ECO:0000256" key="2">
    <source>
        <dbReference type="ARBA" id="ARBA00023054"/>
    </source>
</evidence>
<feature type="domain" description="RING-type" evidence="6">
    <location>
        <begin position="742"/>
        <end position="784"/>
    </location>
</feature>
<keyword evidence="8" id="KW-1185">Reference proteome</keyword>
<keyword evidence="4" id="KW-0862">Zinc</keyword>
<dbReference type="InterPro" id="IPR057577">
    <property type="entry name" value="Nucleoprot-TPR/MLP1_dom"/>
</dbReference>
<dbReference type="GO" id="GO:0017056">
    <property type="term" value="F:structural constituent of nuclear pore"/>
    <property type="evidence" value="ECO:0007669"/>
    <property type="project" value="TreeGrafter"/>
</dbReference>
<evidence type="ECO:0000313" key="7">
    <source>
        <dbReference type="EMBL" id="GMJ10522.1"/>
    </source>
</evidence>
<evidence type="ECO:0000256" key="3">
    <source>
        <dbReference type="ARBA" id="ARBA00023242"/>
    </source>
</evidence>
<dbReference type="PANTHER" id="PTHR18898:SF2">
    <property type="entry name" value="NUCLEOPROTEIN TPR"/>
    <property type="match status" value="1"/>
</dbReference>
<organism evidence="7 8">
    <name type="scientific">Hibiscus trionum</name>
    <name type="common">Flower of an hour</name>
    <dbReference type="NCBI Taxonomy" id="183268"/>
    <lineage>
        <taxon>Eukaryota</taxon>
        <taxon>Viridiplantae</taxon>
        <taxon>Streptophyta</taxon>
        <taxon>Embryophyta</taxon>
        <taxon>Tracheophyta</taxon>
        <taxon>Spermatophyta</taxon>
        <taxon>Magnoliopsida</taxon>
        <taxon>eudicotyledons</taxon>
        <taxon>Gunneridae</taxon>
        <taxon>Pentapetalae</taxon>
        <taxon>rosids</taxon>
        <taxon>malvids</taxon>
        <taxon>Malvales</taxon>
        <taxon>Malvaceae</taxon>
        <taxon>Malvoideae</taxon>
        <taxon>Hibiscus</taxon>
    </lineage>
</organism>
<dbReference type="GO" id="GO:0005643">
    <property type="term" value="C:nuclear pore"/>
    <property type="evidence" value="ECO:0007669"/>
    <property type="project" value="TreeGrafter"/>
</dbReference>
<dbReference type="OrthoDB" id="343070at2759"/>
<dbReference type="InterPro" id="IPR057974">
    <property type="entry name" value="NUA/TPR/MLP1-2-like_dom"/>
</dbReference>
<protein>
    <submittedName>
        <fullName evidence="7">TRANSLOCATED PROMOTER REGION, nuclear pore anchor</fullName>
    </submittedName>
</protein>
<dbReference type="CDD" id="cd16454">
    <property type="entry name" value="RING-H2_PA-TM-RING"/>
    <property type="match status" value="1"/>
</dbReference>
<dbReference type="Pfam" id="PF25481">
    <property type="entry name" value="Nucleoprot-TPR"/>
    <property type="match status" value="1"/>
</dbReference>
<evidence type="ECO:0000256" key="4">
    <source>
        <dbReference type="PROSITE-ProRule" id="PRU00175"/>
    </source>
</evidence>
<dbReference type="PROSITE" id="PS50089">
    <property type="entry name" value="ZF_RING_2"/>
    <property type="match status" value="1"/>
</dbReference>
<dbReference type="Proteomes" id="UP001165190">
    <property type="component" value="Unassembled WGS sequence"/>
</dbReference>
<dbReference type="GO" id="GO:0006406">
    <property type="term" value="P:mRNA export from nucleus"/>
    <property type="evidence" value="ECO:0007669"/>
    <property type="project" value="TreeGrafter"/>
</dbReference>
<proteinExistence type="predicted"/>
<feature type="coiled-coil region" evidence="5">
    <location>
        <begin position="299"/>
        <end position="358"/>
    </location>
</feature>
<comment type="subcellular location">
    <subcellularLocation>
        <location evidence="1">Nucleus</location>
    </subcellularLocation>
</comment>
<dbReference type="PANTHER" id="PTHR18898">
    <property type="entry name" value="NUCLEOPROTEIN TPR-RELATED"/>
    <property type="match status" value="1"/>
</dbReference>
<feature type="coiled-coil region" evidence="5">
    <location>
        <begin position="21"/>
        <end position="185"/>
    </location>
</feature>
<evidence type="ECO:0000259" key="6">
    <source>
        <dbReference type="PROSITE" id="PS50089"/>
    </source>
</evidence>
<accession>A0A9W7J909</accession>
<reference evidence="7" key="1">
    <citation type="submission" date="2023-05" db="EMBL/GenBank/DDBJ databases">
        <title>Genome and transcriptome analyses reveal genes involved in the formation of fine ridges on petal epidermal cells in Hibiscus trionum.</title>
        <authorList>
            <person name="Koshimizu S."/>
            <person name="Masuda S."/>
            <person name="Ishii T."/>
            <person name="Shirasu K."/>
            <person name="Hoshino A."/>
            <person name="Arita M."/>
        </authorList>
    </citation>
    <scope>NUCLEOTIDE SEQUENCE</scope>
    <source>
        <strain evidence="7">Hamamatsu line</strain>
    </source>
</reference>
<evidence type="ECO:0000313" key="8">
    <source>
        <dbReference type="Proteomes" id="UP001165190"/>
    </source>
</evidence>
<gene>
    <name evidence="7" type="ORF">HRI_004721400</name>
</gene>
<keyword evidence="3" id="KW-0539">Nucleus</keyword>
<sequence>MPLFISDDELSQLSNDGAAVAERADAFIRELNRELETAKAKADAAVITAEQNCSLLEQKFLSISDELSDLQSQNAQLQSSLDGKLAELARVQADKHRLHLQTIGKEGGIERLTTEVSELHKSKRQLLEMIEQKDSEIADKNATIKAYLDKIVNLTDNAAQKKSRLSETEAELVQVQATCTRLSQEKELIERHNAWLNEELTAKVDNLIEIRRTHAELEADMSAKLADIEKQYNECSSSLNWHKETTKELETKLTSLQEELCSSKEVATSNEERLSAELSIANKLVELHKESSEEWSNKAGELEGAIKALEMHLRQVEDDYKDRLEKEASAKKQVEKEMADLKEELDKCKAEIEAGRKENELNLLPLGNFTTETWIDSYGANDMVEDNHALVPRIPVGVSGTALAAALLRDGWTLAKMYAKYHEAVDALRHEQLGRKESESILKRVLREIEVKAVVIMDERAEHERMLEAYAVINQKLQNFTSERSNLEKTIQELKADLRRHERDDSLAQKEIADLQKQVTVLLKECRDIQLRCGPVGHDFPGDDATVVPADMRLEPNADRVISELTFKDINGLVEQNVQLRSLVRDLSDQIESKEMEFKEKLELEHKKQDDEAASKVAAVLQRAEEQGCMIESLHTSVAMYKKLYEEEHKLHQSYSPATEAAPDTGRRDLLLLLEGSQTNEQRARSSAAGVIQSRINNVDLENQLSGHVVVEREALQNKVDKMMCGKVVRYKNGGEIKSGECVICLEEFKDGDSCRVLSDCKHLYHKICIDEWLVKDRHCPLCRDSVRRESTLQH</sequence>
<dbReference type="SUPFAM" id="SSF57850">
    <property type="entry name" value="RING/U-box"/>
    <property type="match status" value="1"/>
</dbReference>
<dbReference type="Gene3D" id="3.30.40.10">
    <property type="entry name" value="Zinc/RING finger domain, C3HC4 (zinc finger)"/>
    <property type="match status" value="1"/>
</dbReference>
<keyword evidence="4" id="KW-0479">Metal-binding</keyword>
<name>A0A9W7J909_HIBTR</name>
<dbReference type="Pfam" id="PF25785">
    <property type="entry name" value="TPR"/>
    <property type="match status" value="1"/>
</dbReference>